<evidence type="ECO:0000313" key="9">
    <source>
        <dbReference type="Proteomes" id="UP000271587"/>
    </source>
</evidence>
<gene>
    <name evidence="6 8" type="primary">lpqB</name>
    <name evidence="8" type="ORF">CGERO_02735</name>
</gene>
<reference evidence="8 9" key="1">
    <citation type="submission" date="2018-11" db="EMBL/GenBank/DDBJ databases">
        <authorList>
            <person name="Kleinhagauer T."/>
            <person name="Glaeser S.P."/>
            <person name="Spergser J."/>
            <person name="Ruckert C."/>
            <person name="Kaempfer P."/>
            <person name="Busse H.-J."/>
        </authorList>
    </citation>
    <scope>NUCLEOTIDE SEQUENCE [LARGE SCALE GENOMIC DNA]</scope>
    <source>
        <strain evidence="8 9">W8</strain>
    </source>
</reference>
<dbReference type="AlphaFoldDB" id="A0A3G6IYL2"/>
<dbReference type="Pfam" id="PF10646">
    <property type="entry name" value="Germane"/>
    <property type="match status" value="1"/>
</dbReference>
<evidence type="ECO:0000256" key="3">
    <source>
        <dbReference type="ARBA" id="ARBA00023136"/>
    </source>
</evidence>
<dbReference type="NCBIfam" id="NF010141">
    <property type="entry name" value="PRK13616.1"/>
    <property type="match status" value="1"/>
</dbReference>
<dbReference type="Pfam" id="PF25976">
    <property type="entry name" value="LpqB_N"/>
    <property type="match status" value="1"/>
</dbReference>
<comment type="similarity">
    <text evidence="6">Belongs to the LpqB lipoprotein family.</text>
</comment>
<evidence type="ECO:0000256" key="6">
    <source>
        <dbReference type="HAMAP-Rule" id="MF_01373"/>
    </source>
</evidence>
<dbReference type="InterPro" id="IPR059026">
    <property type="entry name" value="LpqB_N"/>
</dbReference>
<keyword evidence="3 6" id="KW-0472">Membrane</keyword>
<keyword evidence="2 6" id="KW-0732">Signal</keyword>
<dbReference type="HAMAP" id="MF_01373">
    <property type="entry name" value="LpqB_lipoprot"/>
    <property type="match status" value="1"/>
</dbReference>
<dbReference type="OrthoDB" id="3226781at2"/>
<feature type="domain" description="GerMN" evidence="7">
    <location>
        <begin position="199"/>
        <end position="282"/>
    </location>
</feature>
<sequence length="573" mass="62321" precursor="true">MTKVQKLLLSGLCVLTLTSCISVPGESDPQAIRSFEGEQPSILQEPKEDQDPDLLLRDFYTANALPDQQYQPARNYLAKEKAESWSPRPEILVLDRIDVNSATLGEDEPGRGYEVSGTLVGEVSKSGAYQPRQEPYKAKVRMVSVDGQWRIADLPDQIVVERNEFRNHYSMRNVYFFDPTGSRLVADQRWIYNRAGSLDSALLSLLIDGPSQWLAPGVMDELPQQATFAGRQEGVYAFTGLTNLDSDAMKRLAACIVWTLGMADIGGPYHLSFDGNPVRARETEDMDLTVDNFAEYNPQATGNSFDTSYALVGGQLVNISDNKVVPVPRPIGQLVNVESLSISAKTDAVAAVRSSGEGEQRESELLIGSMNTEMQSKIKSKTLSKPTFEPTASSLWTVVDGKKIARISRSNDSGEIVQTEVDTTSLGDHGDISMLQLSHAGSRAALVMDGKVYIGVVSRPNVGERELANVIELMPSLEDAVISIDWQSDGTLLVGTSNPEAPVWVVAPDGSSATPLPGANLDAPVVSVTSNSTTIFATDARATMEIRRDLQEATFWREVPGLEGVRAPVVVPN</sequence>
<keyword evidence="4 6" id="KW-0564">Palmitate</keyword>
<dbReference type="Proteomes" id="UP000271587">
    <property type="component" value="Chromosome"/>
</dbReference>
<keyword evidence="1 6" id="KW-1003">Cell membrane</keyword>
<dbReference type="InterPro" id="IPR018910">
    <property type="entry name" value="LpqB_C"/>
</dbReference>
<dbReference type="Pfam" id="PF10647">
    <property type="entry name" value="Gmad1"/>
    <property type="match status" value="1"/>
</dbReference>
<dbReference type="GO" id="GO:0005886">
    <property type="term" value="C:plasma membrane"/>
    <property type="evidence" value="ECO:0007669"/>
    <property type="project" value="UniProtKB-SubCell"/>
</dbReference>
<evidence type="ECO:0000256" key="2">
    <source>
        <dbReference type="ARBA" id="ARBA00022729"/>
    </source>
</evidence>
<dbReference type="PROSITE" id="PS51257">
    <property type="entry name" value="PROKAR_LIPOPROTEIN"/>
    <property type="match status" value="1"/>
</dbReference>
<proteinExistence type="inferred from homology"/>
<keyword evidence="5 6" id="KW-0449">Lipoprotein</keyword>
<evidence type="ECO:0000313" key="8">
    <source>
        <dbReference type="EMBL" id="AZA10871.1"/>
    </source>
</evidence>
<dbReference type="SMART" id="SM00909">
    <property type="entry name" value="Germane"/>
    <property type="match status" value="1"/>
</dbReference>
<dbReference type="InterPro" id="IPR023959">
    <property type="entry name" value="LpqB"/>
</dbReference>
<dbReference type="RefSeq" id="WP_123933353.1">
    <property type="nucleotide sequence ID" value="NZ_CP033897.1"/>
</dbReference>
<keyword evidence="9" id="KW-1185">Reference proteome</keyword>
<evidence type="ECO:0000259" key="7">
    <source>
        <dbReference type="SMART" id="SM00909"/>
    </source>
</evidence>
<evidence type="ECO:0000256" key="4">
    <source>
        <dbReference type="ARBA" id="ARBA00023139"/>
    </source>
</evidence>
<dbReference type="InterPro" id="IPR019606">
    <property type="entry name" value="GerMN"/>
</dbReference>
<dbReference type="KEGG" id="cgk:CGERO_02735"/>
<comment type="subcellular location">
    <subcellularLocation>
        <location evidence="6">Cell membrane</location>
        <topology evidence="6">Lipid-anchor</topology>
    </subcellularLocation>
</comment>
<evidence type="ECO:0000256" key="5">
    <source>
        <dbReference type="ARBA" id="ARBA00023288"/>
    </source>
</evidence>
<evidence type="ECO:0000256" key="1">
    <source>
        <dbReference type="ARBA" id="ARBA00022475"/>
    </source>
</evidence>
<protein>
    <recommendedName>
        <fullName evidence="6">Lipoprotein LpqB</fullName>
    </recommendedName>
</protein>
<accession>A0A3G6IYL2</accession>
<dbReference type="EMBL" id="CP033897">
    <property type="protein sequence ID" value="AZA10871.1"/>
    <property type="molecule type" value="Genomic_DNA"/>
</dbReference>
<organism evidence="8 9">
    <name type="scientific">Corynebacterium gerontici</name>
    <dbReference type="NCBI Taxonomy" id="2079234"/>
    <lineage>
        <taxon>Bacteria</taxon>
        <taxon>Bacillati</taxon>
        <taxon>Actinomycetota</taxon>
        <taxon>Actinomycetes</taxon>
        <taxon>Mycobacteriales</taxon>
        <taxon>Corynebacteriaceae</taxon>
        <taxon>Corynebacterium</taxon>
    </lineage>
</organism>
<name>A0A3G6IYL2_9CORY</name>
<dbReference type="SUPFAM" id="SSF82171">
    <property type="entry name" value="DPP6 N-terminal domain-like"/>
    <property type="match status" value="1"/>
</dbReference>